<sequence length="44" mass="5274">MQVSSNGDIIRIQMPVSTYMMAFYYKCVDGEWVRYKRERLGTLH</sequence>
<accession>Q2SKP8</accession>
<evidence type="ECO:0000313" key="2">
    <source>
        <dbReference type="Proteomes" id="UP000000238"/>
    </source>
</evidence>
<gene>
    <name evidence="1" type="ordered locus">HCH_01943</name>
</gene>
<reference evidence="1 2" key="1">
    <citation type="journal article" date="2005" name="Nucleic Acids Res.">
        <title>Genomic blueprint of Hahella chejuensis, a marine microbe producing an algicidal agent.</title>
        <authorList>
            <person name="Jeong H."/>
            <person name="Yim J.H."/>
            <person name="Lee C."/>
            <person name="Choi S.-H."/>
            <person name="Park Y.K."/>
            <person name="Yoon S.H."/>
            <person name="Hur C.-G."/>
            <person name="Kang H.-Y."/>
            <person name="Kim D."/>
            <person name="Lee H.H."/>
            <person name="Park K.H."/>
            <person name="Park S.-H."/>
            <person name="Park H.-S."/>
            <person name="Lee H.K."/>
            <person name="Oh T.K."/>
            <person name="Kim J.F."/>
        </authorList>
    </citation>
    <scope>NUCLEOTIDE SEQUENCE [LARGE SCALE GENOMIC DNA]</scope>
    <source>
        <strain evidence="1 2">KCTC 2396</strain>
    </source>
</reference>
<keyword evidence="2" id="KW-1185">Reference proteome</keyword>
<dbReference type="KEGG" id="hch:HCH_01943"/>
<dbReference type="Proteomes" id="UP000000238">
    <property type="component" value="Chromosome"/>
</dbReference>
<evidence type="ECO:0000313" key="1">
    <source>
        <dbReference type="EMBL" id="ABC28776.1"/>
    </source>
</evidence>
<organism evidence="1 2">
    <name type="scientific">Hahella chejuensis (strain KCTC 2396)</name>
    <dbReference type="NCBI Taxonomy" id="349521"/>
    <lineage>
        <taxon>Bacteria</taxon>
        <taxon>Pseudomonadati</taxon>
        <taxon>Pseudomonadota</taxon>
        <taxon>Gammaproteobacteria</taxon>
        <taxon>Oceanospirillales</taxon>
        <taxon>Hahellaceae</taxon>
        <taxon>Hahella</taxon>
    </lineage>
</organism>
<dbReference type="EMBL" id="CP000155">
    <property type="protein sequence ID" value="ABC28776.1"/>
    <property type="molecule type" value="Genomic_DNA"/>
</dbReference>
<dbReference type="HOGENOM" id="CLU_3216949_0_0_6"/>
<proteinExistence type="predicted"/>
<protein>
    <submittedName>
        <fullName evidence="1">Uncharacterized protein</fullName>
    </submittedName>
</protein>
<name>Q2SKP8_HAHCH</name>
<dbReference type="RefSeq" id="WP_011395847.1">
    <property type="nucleotide sequence ID" value="NC_007645.1"/>
</dbReference>
<dbReference type="AlphaFoldDB" id="Q2SKP8"/>